<keyword evidence="1" id="KW-0812">Transmembrane</keyword>
<gene>
    <name evidence="2" type="ORF">GCM10011571_35390</name>
</gene>
<keyword evidence="1" id="KW-0472">Membrane</keyword>
<organism evidence="2 3">
    <name type="scientific">Marinithermofilum abyssi</name>
    <dbReference type="NCBI Taxonomy" id="1571185"/>
    <lineage>
        <taxon>Bacteria</taxon>
        <taxon>Bacillati</taxon>
        <taxon>Bacillota</taxon>
        <taxon>Bacilli</taxon>
        <taxon>Bacillales</taxon>
        <taxon>Thermoactinomycetaceae</taxon>
        <taxon>Marinithermofilum</taxon>
    </lineage>
</organism>
<proteinExistence type="predicted"/>
<dbReference type="AlphaFoldDB" id="A0A8J2VL32"/>
<feature type="transmembrane region" description="Helical" evidence="1">
    <location>
        <begin position="64"/>
        <end position="93"/>
    </location>
</feature>
<keyword evidence="1" id="KW-1133">Transmembrane helix</keyword>
<name>A0A8J2VL32_9BACL</name>
<keyword evidence="3" id="KW-1185">Reference proteome</keyword>
<sequence>MENLSHPDPWTVYWCTSIPAGWFVFTESIRQSMPESDGFIVYGPIRTMLILDIVVFAFKSLVKLMFASIIGPFALIYAGICWGEDIAEIVRVIRKKRGRRSRKVQKAR</sequence>
<reference evidence="2" key="2">
    <citation type="submission" date="2020-09" db="EMBL/GenBank/DDBJ databases">
        <authorList>
            <person name="Sun Q."/>
            <person name="Zhou Y."/>
        </authorList>
    </citation>
    <scope>NUCLEOTIDE SEQUENCE</scope>
    <source>
        <strain evidence="2">CGMCC 1.15179</strain>
    </source>
</reference>
<evidence type="ECO:0000256" key="1">
    <source>
        <dbReference type="SAM" id="Phobius"/>
    </source>
</evidence>
<reference evidence="2" key="1">
    <citation type="journal article" date="2014" name="Int. J. Syst. Evol. Microbiol.">
        <title>Complete genome sequence of Corynebacterium casei LMG S-19264T (=DSM 44701T), isolated from a smear-ripened cheese.</title>
        <authorList>
            <consortium name="US DOE Joint Genome Institute (JGI-PGF)"/>
            <person name="Walter F."/>
            <person name="Albersmeier A."/>
            <person name="Kalinowski J."/>
            <person name="Ruckert C."/>
        </authorList>
    </citation>
    <scope>NUCLEOTIDE SEQUENCE</scope>
    <source>
        <strain evidence="2">CGMCC 1.15179</strain>
    </source>
</reference>
<accession>A0A8J2VL32</accession>
<evidence type="ECO:0000313" key="3">
    <source>
        <dbReference type="Proteomes" id="UP000625210"/>
    </source>
</evidence>
<dbReference type="EMBL" id="BMHQ01000027">
    <property type="protein sequence ID" value="GGE30123.1"/>
    <property type="molecule type" value="Genomic_DNA"/>
</dbReference>
<protein>
    <submittedName>
        <fullName evidence="2">Uncharacterized protein</fullName>
    </submittedName>
</protein>
<feature type="transmembrane region" description="Helical" evidence="1">
    <location>
        <begin position="39"/>
        <end position="58"/>
    </location>
</feature>
<dbReference type="Proteomes" id="UP000625210">
    <property type="component" value="Unassembled WGS sequence"/>
</dbReference>
<evidence type="ECO:0000313" key="2">
    <source>
        <dbReference type="EMBL" id="GGE30123.1"/>
    </source>
</evidence>
<comment type="caution">
    <text evidence="2">The sequence shown here is derived from an EMBL/GenBank/DDBJ whole genome shotgun (WGS) entry which is preliminary data.</text>
</comment>